<sequence>MDDDFQTYLNRLARMTLPEAYQAQVQNIQESYKFQKAATGERQAASFPGYTIITPPSEEDTKNAGFYKQLQEYQGQLLNLPINPQLFLPIPSGSFHLTLADLIWDSAYLDAIARNPDYESDLRSCCAKIFAQFQQSPKREPSPIRFSILGVMLMPRAIAVCLVPQERSSYEQILNFRRTTYQNSQLMGLGIEQNYHLTAHITLGYFGDITPDLDRKKFAEMLSELNQQWLGNSPEFLVHRAELRKFDDMTRYYREPDWTAIDF</sequence>
<accession>A0A2A2TCC6</accession>
<comment type="caution">
    <text evidence="1">The sequence shown here is derived from an EMBL/GenBank/DDBJ whole genome shotgun (WGS) entry which is preliminary data.</text>
</comment>
<reference evidence="1 2" key="1">
    <citation type="submission" date="2017-08" db="EMBL/GenBank/DDBJ databases">
        <title>Draft genome sequence of filamentous cyanobacterium Calothrix elsteri CCALA 953.</title>
        <authorList>
            <person name="Gagunashvili A.N."/>
            <person name="Elster J."/>
            <person name="Andresson O.S."/>
        </authorList>
    </citation>
    <scope>NUCLEOTIDE SEQUENCE [LARGE SCALE GENOMIC DNA]</scope>
    <source>
        <strain evidence="1 2">CCALA 953</strain>
    </source>
</reference>
<name>A0A2A2TCC6_9CYAN</name>
<keyword evidence="2" id="KW-1185">Reference proteome</keyword>
<evidence type="ECO:0000313" key="2">
    <source>
        <dbReference type="Proteomes" id="UP000218238"/>
    </source>
</evidence>
<dbReference type="OrthoDB" id="457015at2"/>
<dbReference type="EMBL" id="NTFS01000399">
    <property type="protein sequence ID" value="PAX51414.1"/>
    <property type="molecule type" value="Genomic_DNA"/>
</dbReference>
<dbReference type="Proteomes" id="UP000218238">
    <property type="component" value="Unassembled WGS sequence"/>
</dbReference>
<dbReference type="RefSeq" id="WP_095724237.1">
    <property type="nucleotide sequence ID" value="NZ_NTFS01000399.1"/>
</dbReference>
<dbReference type="Gene3D" id="3.90.1140.10">
    <property type="entry name" value="Cyclic phosphodiesterase"/>
    <property type="match status" value="1"/>
</dbReference>
<protein>
    <submittedName>
        <fullName evidence="1">DUF1868 domain-containing protein</fullName>
    </submittedName>
</protein>
<gene>
    <name evidence="1" type="ORF">CK510_24910</name>
</gene>
<proteinExistence type="predicted"/>
<dbReference type="InterPro" id="IPR009097">
    <property type="entry name" value="Cyclic_Pdiesterase"/>
</dbReference>
<dbReference type="SUPFAM" id="SSF55144">
    <property type="entry name" value="LigT-like"/>
    <property type="match status" value="1"/>
</dbReference>
<organism evidence="1 2">
    <name type="scientific">Brunnivagina elsteri CCALA 953</name>
    <dbReference type="NCBI Taxonomy" id="987040"/>
    <lineage>
        <taxon>Bacteria</taxon>
        <taxon>Bacillati</taxon>
        <taxon>Cyanobacteriota</taxon>
        <taxon>Cyanophyceae</taxon>
        <taxon>Nostocales</taxon>
        <taxon>Calotrichaceae</taxon>
        <taxon>Brunnivagina</taxon>
    </lineage>
</organism>
<evidence type="ECO:0000313" key="1">
    <source>
        <dbReference type="EMBL" id="PAX51414.1"/>
    </source>
</evidence>
<dbReference type="AlphaFoldDB" id="A0A2A2TCC6"/>